<reference evidence="9" key="1">
    <citation type="submission" date="2018-06" db="EMBL/GenBank/DDBJ databases">
        <title>Aestuariibacter litoralis strain KCTC 52945T.</title>
        <authorList>
            <person name="Li X."/>
            <person name="Salam N."/>
            <person name="Li J.-L."/>
            <person name="Chen Y.-M."/>
            <person name="Yang Z.-W."/>
            <person name="Zhang L.-Y."/>
            <person name="Han M.-X."/>
            <person name="Xiao M."/>
            <person name="Li W.-J."/>
        </authorList>
    </citation>
    <scope>NUCLEOTIDE SEQUENCE [LARGE SCALE GENOMIC DNA]</scope>
    <source>
        <strain evidence="9">KCTC 52945</strain>
    </source>
</reference>
<gene>
    <name evidence="8" type="ORF">DK847_20230</name>
</gene>
<dbReference type="SUPFAM" id="SSF56925">
    <property type="entry name" value="OMPA-like"/>
    <property type="match status" value="1"/>
</dbReference>
<evidence type="ECO:0000256" key="2">
    <source>
        <dbReference type="ARBA" id="ARBA00022729"/>
    </source>
</evidence>
<evidence type="ECO:0000256" key="4">
    <source>
        <dbReference type="ARBA" id="ARBA00023237"/>
    </source>
</evidence>
<dbReference type="RefSeq" id="WP_111200360.1">
    <property type="nucleotide sequence ID" value="NZ_QKVK01000018.1"/>
</dbReference>
<dbReference type="EMBL" id="QKVK01000018">
    <property type="protein sequence ID" value="PZF75063.1"/>
    <property type="molecule type" value="Genomic_DNA"/>
</dbReference>
<dbReference type="PANTHER" id="PTHR34001:SF3">
    <property type="entry name" value="BLL7405 PROTEIN"/>
    <property type="match status" value="1"/>
</dbReference>
<keyword evidence="3" id="KW-0472">Membrane</keyword>
<evidence type="ECO:0000256" key="6">
    <source>
        <dbReference type="SAM" id="SignalP"/>
    </source>
</evidence>
<accession>A0A2W2C4J3</accession>
<name>A0A2W2C4J3_9HYPH</name>
<evidence type="ECO:0000256" key="1">
    <source>
        <dbReference type="ARBA" id="ARBA00004442"/>
    </source>
</evidence>
<dbReference type="Proteomes" id="UP000248795">
    <property type="component" value="Unassembled WGS sequence"/>
</dbReference>
<dbReference type="PANTHER" id="PTHR34001">
    <property type="entry name" value="BLL7405 PROTEIN"/>
    <property type="match status" value="1"/>
</dbReference>
<comment type="caution">
    <text evidence="8">The sequence shown here is derived from an EMBL/GenBank/DDBJ whole genome shotgun (WGS) entry which is preliminary data.</text>
</comment>
<proteinExistence type="inferred from homology"/>
<comment type="subcellular location">
    <subcellularLocation>
        <location evidence="1">Cell outer membrane</location>
    </subcellularLocation>
</comment>
<feature type="domain" description="Outer membrane protein beta-barrel" evidence="7">
    <location>
        <begin position="11"/>
        <end position="221"/>
    </location>
</feature>
<evidence type="ECO:0000256" key="3">
    <source>
        <dbReference type="ARBA" id="ARBA00023136"/>
    </source>
</evidence>
<dbReference type="InterPro" id="IPR051692">
    <property type="entry name" value="OMP-like"/>
</dbReference>
<organism evidence="8 9">
    <name type="scientific">Aestuariivirga litoralis</name>
    <dbReference type="NCBI Taxonomy" id="2650924"/>
    <lineage>
        <taxon>Bacteria</taxon>
        <taxon>Pseudomonadati</taxon>
        <taxon>Pseudomonadota</taxon>
        <taxon>Alphaproteobacteria</taxon>
        <taxon>Hyphomicrobiales</taxon>
        <taxon>Aestuariivirgaceae</taxon>
        <taxon>Aestuariivirga</taxon>
    </lineage>
</organism>
<comment type="similarity">
    <text evidence="5">Belongs to the Omp25/RopB family.</text>
</comment>
<dbReference type="Gene3D" id="2.40.160.20">
    <property type="match status" value="1"/>
</dbReference>
<protein>
    <submittedName>
        <fullName evidence="8">Porin family protein</fullName>
    </submittedName>
</protein>
<keyword evidence="4" id="KW-0998">Cell outer membrane</keyword>
<dbReference type="GO" id="GO:0009279">
    <property type="term" value="C:cell outer membrane"/>
    <property type="evidence" value="ECO:0007669"/>
    <property type="project" value="UniProtKB-SubCell"/>
</dbReference>
<sequence>MKKMALIGSAGLIMIMAGTAMAADPAPDAAHDWTGPYIGLNIGYGFGDQEQSDDTGYTSGNQDIDGVVGGGQIGFNYQMDSIVLGAEADFQFAGIDGDFESTNNWGCGEVYDKCSTQVDWFGTARLRLGYAFDNLLPYVTGGIAYGSVDSDIKTDEPGWNVSDTNVGWTVGGGLEMAFYEHFTGRVEYLYVDLGDTESTGQYDFSASANFSVVRAGVNYAF</sequence>
<dbReference type="AlphaFoldDB" id="A0A2W2C4J3"/>
<dbReference type="Pfam" id="PF13505">
    <property type="entry name" value="OMP_b-brl"/>
    <property type="match status" value="1"/>
</dbReference>
<dbReference type="InterPro" id="IPR027385">
    <property type="entry name" value="Beta-barrel_OMP"/>
</dbReference>
<evidence type="ECO:0000313" key="9">
    <source>
        <dbReference type="Proteomes" id="UP000248795"/>
    </source>
</evidence>
<evidence type="ECO:0000256" key="5">
    <source>
        <dbReference type="ARBA" id="ARBA00038306"/>
    </source>
</evidence>
<keyword evidence="9" id="KW-1185">Reference proteome</keyword>
<evidence type="ECO:0000313" key="8">
    <source>
        <dbReference type="EMBL" id="PZF75063.1"/>
    </source>
</evidence>
<keyword evidence="2 6" id="KW-0732">Signal</keyword>
<feature type="signal peptide" evidence="6">
    <location>
        <begin position="1"/>
        <end position="22"/>
    </location>
</feature>
<evidence type="ECO:0000259" key="7">
    <source>
        <dbReference type="Pfam" id="PF13505"/>
    </source>
</evidence>
<dbReference type="InterPro" id="IPR011250">
    <property type="entry name" value="OMP/PagP_B-barrel"/>
</dbReference>
<feature type="chain" id="PRO_5016005262" evidence="6">
    <location>
        <begin position="23"/>
        <end position="221"/>
    </location>
</feature>